<accession>A0A1Y2AIK1</accession>
<dbReference type="EMBL" id="MCOG01000259">
    <property type="protein sequence ID" value="ORY21765.1"/>
    <property type="molecule type" value="Genomic_DNA"/>
</dbReference>
<sequence>MKNESNKLTVDSIEGKIDGLLLALKNKINKLKGLNFIETFPDNNINEINNILPQLKIDKDGFAGFDVEEVLSGFNLDPEFYKEDELSAIDKHFFESNENFNINEIITIMSTLKPADGIELEQLLNTSNNDENIPDQGKEMESGKIPEIIPDLSAVEKFKTKNATIIIDINNTKHSFEKVTFSLGGLFSSLFAKPGYNLNIRGDDILYGRKQFKIRSDGQDPTFLRIKLISDIRNRLGFPSVSASFVQLYINDGILYY</sequence>
<evidence type="ECO:0000313" key="2">
    <source>
        <dbReference type="Proteomes" id="UP000193920"/>
    </source>
</evidence>
<dbReference type="InterPro" id="IPR014867">
    <property type="entry name" value="Spore_coat_CotH_CotH2/3/7"/>
</dbReference>
<evidence type="ECO:0000313" key="1">
    <source>
        <dbReference type="EMBL" id="ORY21765.1"/>
    </source>
</evidence>
<gene>
    <name evidence="1" type="ORF">LY90DRAFT_676111</name>
</gene>
<proteinExistence type="predicted"/>
<reference evidence="1 2" key="1">
    <citation type="submission" date="2016-08" db="EMBL/GenBank/DDBJ databases">
        <title>A Parts List for Fungal Cellulosomes Revealed by Comparative Genomics.</title>
        <authorList>
            <consortium name="DOE Joint Genome Institute"/>
            <person name="Haitjema C.H."/>
            <person name="Gilmore S.P."/>
            <person name="Henske J.K."/>
            <person name="Solomon K.V."/>
            <person name="De Groot R."/>
            <person name="Kuo A."/>
            <person name="Mondo S.J."/>
            <person name="Salamov A.A."/>
            <person name="Labutti K."/>
            <person name="Zhao Z."/>
            <person name="Chiniquy J."/>
            <person name="Barry K."/>
            <person name="Brewer H.M."/>
            <person name="Purvine S.O."/>
            <person name="Wright A.T."/>
            <person name="Boxma B."/>
            <person name="Van Alen T."/>
            <person name="Hackstein J.H."/>
            <person name="Baker S.E."/>
            <person name="Grigoriev I.V."/>
            <person name="O'Malley M.A."/>
        </authorList>
    </citation>
    <scope>NUCLEOTIDE SEQUENCE [LARGE SCALE GENOMIC DNA]</scope>
    <source>
        <strain evidence="1 2">G1</strain>
    </source>
</reference>
<protein>
    <submittedName>
        <fullName evidence="1">Uncharacterized protein</fullName>
    </submittedName>
</protein>
<dbReference type="STRING" id="1754190.A0A1Y2AIK1"/>
<dbReference type="Proteomes" id="UP000193920">
    <property type="component" value="Unassembled WGS sequence"/>
</dbReference>
<comment type="caution">
    <text evidence="1">The sequence shown here is derived from an EMBL/GenBank/DDBJ whole genome shotgun (WGS) entry which is preliminary data.</text>
</comment>
<keyword evidence="2" id="KW-1185">Reference proteome</keyword>
<dbReference type="AlphaFoldDB" id="A0A1Y2AIK1"/>
<name>A0A1Y2AIK1_9FUNG</name>
<dbReference type="Pfam" id="PF08757">
    <property type="entry name" value="CotH"/>
    <property type="match status" value="1"/>
</dbReference>
<organism evidence="1 2">
    <name type="scientific">Neocallimastix californiae</name>
    <dbReference type="NCBI Taxonomy" id="1754190"/>
    <lineage>
        <taxon>Eukaryota</taxon>
        <taxon>Fungi</taxon>
        <taxon>Fungi incertae sedis</taxon>
        <taxon>Chytridiomycota</taxon>
        <taxon>Chytridiomycota incertae sedis</taxon>
        <taxon>Neocallimastigomycetes</taxon>
        <taxon>Neocallimastigales</taxon>
        <taxon>Neocallimastigaceae</taxon>
        <taxon>Neocallimastix</taxon>
    </lineage>
</organism>